<dbReference type="Pfam" id="PF00628">
    <property type="entry name" value="PHD"/>
    <property type="match status" value="1"/>
</dbReference>
<keyword evidence="6" id="KW-0677">Repeat</keyword>
<dbReference type="Gene3D" id="2.30.30.140">
    <property type="match status" value="1"/>
</dbReference>
<comment type="domain">
    <text evidence="18">The YDG domain mediates the interaction with histone H3.</text>
</comment>
<feature type="compositionally biased region" description="Polar residues" evidence="19">
    <location>
        <begin position="95"/>
        <end position="104"/>
    </location>
</feature>
<evidence type="ECO:0000256" key="14">
    <source>
        <dbReference type="ARBA" id="ARBA00023242"/>
    </source>
</evidence>
<keyword evidence="14 17" id="KW-0539">Nucleus</keyword>
<dbReference type="GO" id="GO:0016567">
    <property type="term" value="P:protein ubiquitination"/>
    <property type="evidence" value="ECO:0007669"/>
    <property type="project" value="UniProtKB-UniRule"/>
</dbReference>
<keyword evidence="15" id="KW-0131">Cell cycle</keyword>
<feature type="compositionally biased region" description="Basic and acidic residues" evidence="19">
    <location>
        <begin position="105"/>
        <end position="115"/>
    </location>
</feature>
<keyword evidence="7 16" id="KW-0863">Zinc-finger</keyword>
<dbReference type="PANTHER" id="PTHR14140:SF2">
    <property type="entry name" value="E3 UBIQUITIN-PROTEIN LIGASE UHRF1"/>
    <property type="match status" value="1"/>
</dbReference>
<evidence type="ECO:0000259" key="23">
    <source>
        <dbReference type="PROSITE" id="PS51015"/>
    </source>
</evidence>
<feature type="domain" description="Ubiquitin-like" evidence="21">
    <location>
        <begin position="1"/>
        <end position="75"/>
    </location>
</feature>
<dbReference type="SMART" id="SM00466">
    <property type="entry name" value="SRA"/>
    <property type="match status" value="1"/>
</dbReference>
<keyword evidence="3" id="KW-0678">Repressor</keyword>
<dbReference type="Pfam" id="PF02182">
    <property type="entry name" value="SAD_SRA"/>
    <property type="match status" value="1"/>
</dbReference>
<keyword evidence="8 18" id="KW-0833">Ubl conjugation pathway</keyword>
<keyword evidence="9 18" id="KW-0862">Zinc</keyword>
<evidence type="ECO:0000256" key="8">
    <source>
        <dbReference type="ARBA" id="ARBA00022786"/>
    </source>
</evidence>
<dbReference type="PROSITE" id="PS00518">
    <property type="entry name" value="ZF_RING_1"/>
    <property type="match status" value="1"/>
</dbReference>
<sequence>MWIQVRTMDGKETHRVDSLSKLTKVDELRLKIMEIFKVEPERQRLFYRGKQMEDGHTIFDYNVGLNDIVQLLVRQQLPPVDVVKSKDKEAELSDSDSGCGSTQSECDKSSTHGETEGQTAGTSAQTNSPELIDPGFGLYKINELVDARDLNMGAWFEAQIVNVTKTTKTTVYIKGRHCSVDLVGGNIHVSRVLVQTCCIDYWSLLFRHVLYVLAMLQHCLSLNCKIIHRFYFHSYPENGVIQLLAKDVRPRARTVYQWHQLEPGMVVMLNYNPDEPKERGYWYDAEIQRKRETRTQREIYAKIILGDAGDSLNDCRIMFVTEIYKIEEPGSLSDAPAGSERSNGPECKHCKDDPKKNCRWCNCHICGIKQDPDKQLLCDECDMAYHTYCLNPPLTTIPEDEDWYCPGCRNDVSEVVLAGEKLKESKKKAKMASASSSSQRDWGKGMACVGRTKQCTIVPSNHYGPIPGVPVGSLWKFRVQVSESGVHRPHVAGIHGRSNDGAYSLVLAGGYEDDVDDGNEFTYTGSGGRDLSGNKRTAEQSCDQTLTHMNRALALNCNVPVNDKNGAEAKNWKAGKPVRVVRSCKGRKHSKYCPEEGNRYDGIYKVVKYWPDKGKSGFLVWRYLLKRDDDEPAPWTREGKERIKKLGLTMQVEMIRLYCPYNFFFRFLSAMVDIFSTWYDAGWNKHHVLLYFVEKMKSSKTSPAKTPKKVKVEMYKLSQEQKALIKNDKLNKKLWDEAMESLSLGPKFLNKVEEVFLCICCQEVVYQPITTECQHNVCRECLQRSFKAEVYTCPACRHDLGKNYSMSVNKSLQDILNQFFPGYSNGR</sequence>
<keyword evidence="4 18" id="KW-0808">Transferase</keyword>
<dbReference type="GO" id="GO:0061630">
    <property type="term" value="F:ubiquitin protein ligase activity"/>
    <property type="evidence" value="ECO:0007669"/>
    <property type="project" value="UniProtKB-UniRule"/>
</dbReference>
<evidence type="ECO:0000313" key="25">
    <source>
        <dbReference type="Proteomes" id="UP000005207"/>
    </source>
</evidence>
<evidence type="ECO:0000256" key="16">
    <source>
        <dbReference type="PROSITE-ProRule" id="PRU00175"/>
    </source>
</evidence>
<dbReference type="GO" id="GO:0005634">
    <property type="term" value="C:nucleus"/>
    <property type="evidence" value="ECO:0007669"/>
    <property type="project" value="UniProtKB-SubCell"/>
</dbReference>
<evidence type="ECO:0000256" key="18">
    <source>
        <dbReference type="RuleBase" id="RU369101"/>
    </source>
</evidence>
<dbReference type="Gene3D" id="3.10.20.90">
    <property type="entry name" value="Phosphatidylinositol 3-kinase Catalytic Subunit, Chain A, domain 1"/>
    <property type="match status" value="1"/>
</dbReference>
<comment type="catalytic activity">
    <reaction evidence="1 18">
        <text>S-ubiquitinyl-[E2 ubiquitin-conjugating enzyme]-L-cysteine + [acceptor protein]-L-lysine = [E2 ubiquitin-conjugating enzyme]-L-cysteine + N(6)-ubiquitinyl-[acceptor protein]-L-lysine.</text>
        <dbReference type="EC" id="2.3.2.27"/>
    </reaction>
</comment>
<dbReference type="SUPFAM" id="SSF88697">
    <property type="entry name" value="PUA domain-like"/>
    <property type="match status" value="1"/>
</dbReference>
<evidence type="ECO:0000256" key="3">
    <source>
        <dbReference type="ARBA" id="ARBA00022491"/>
    </source>
</evidence>
<comment type="subcellular location">
    <subcellularLocation>
        <location evidence="17 18">Nucleus</location>
    </subcellularLocation>
</comment>
<dbReference type="InterPro" id="IPR045134">
    <property type="entry name" value="UHRF1/2-like"/>
</dbReference>
<proteinExistence type="predicted"/>
<comment type="function">
    <text evidence="18">Multi domain E3 ubiquitin ligase that also plays a role in DNA methylation and histone modifications.</text>
</comment>
<dbReference type="SUPFAM" id="SSF54236">
    <property type="entry name" value="Ubiquitin-like"/>
    <property type="match status" value="1"/>
</dbReference>
<evidence type="ECO:0000256" key="15">
    <source>
        <dbReference type="ARBA" id="ARBA00023306"/>
    </source>
</evidence>
<evidence type="ECO:0000256" key="4">
    <source>
        <dbReference type="ARBA" id="ARBA00022679"/>
    </source>
</evidence>
<feature type="domain" description="RING-type" evidence="22">
    <location>
        <begin position="758"/>
        <end position="797"/>
    </location>
</feature>
<evidence type="ECO:0000256" key="9">
    <source>
        <dbReference type="ARBA" id="ARBA00022833"/>
    </source>
</evidence>
<comment type="domain">
    <text evidence="18">The tudor-like regions specifically recognize and bind histone H3 unmethylated at 'Arg-2' (H3R2me0), while the PHD-type zinc finger specifically recognizes and binds histone H3 trimethylated at 'Lys-9' (H3K9me3).</text>
</comment>
<dbReference type="InParanoid" id="A0A669DVB7"/>
<keyword evidence="25" id="KW-1185">Reference proteome</keyword>
<dbReference type="CDD" id="cd16769">
    <property type="entry name" value="RING-HC_UHRF1"/>
    <property type="match status" value="1"/>
</dbReference>
<dbReference type="GO" id="GO:0003677">
    <property type="term" value="F:DNA binding"/>
    <property type="evidence" value="ECO:0007669"/>
    <property type="project" value="UniProtKB-KW"/>
</dbReference>
<dbReference type="InterPro" id="IPR047406">
    <property type="entry name" value="Ubl_UHRF1"/>
</dbReference>
<dbReference type="SUPFAM" id="SSF57903">
    <property type="entry name" value="FYVE/PHD zinc finger"/>
    <property type="match status" value="1"/>
</dbReference>
<dbReference type="Pfam" id="PF12148">
    <property type="entry name" value="TTD"/>
    <property type="match status" value="1"/>
</dbReference>
<evidence type="ECO:0000259" key="22">
    <source>
        <dbReference type="PROSITE" id="PS50089"/>
    </source>
</evidence>
<dbReference type="PANTHER" id="PTHR14140">
    <property type="entry name" value="E3 UBIQUITIN-PROTEIN LIGASE UHRF-RELATED"/>
    <property type="match status" value="1"/>
</dbReference>
<dbReference type="SMART" id="SM00184">
    <property type="entry name" value="RING"/>
    <property type="match status" value="2"/>
</dbReference>
<dbReference type="Gene3D" id="2.30.30.1150">
    <property type="match status" value="1"/>
</dbReference>
<gene>
    <name evidence="24" type="primary">UHRF1</name>
    <name evidence="24" type="synonym">uhrf1</name>
</gene>
<evidence type="ECO:0000256" key="19">
    <source>
        <dbReference type="SAM" id="MobiDB-lite"/>
    </source>
</evidence>
<dbReference type="InterPro" id="IPR000626">
    <property type="entry name" value="Ubiquitin-like_dom"/>
</dbReference>
<evidence type="ECO:0000313" key="24">
    <source>
        <dbReference type="Ensembl" id="ENSONIP00000064458.1"/>
    </source>
</evidence>
<keyword evidence="13" id="KW-0804">Transcription</keyword>
<keyword evidence="11" id="KW-0805">Transcription regulation</keyword>
<dbReference type="InterPro" id="IPR029071">
    <property type="entry name" value="Ubiquitin-like_domsf"/>
</dbReference>
<dbReference type="CDD" id="cd20457">
    <property type="entry name" value="Tudor_UHRF1_rpt2"/>
    <property type="match status" value="1"/>
</dbReference>
<evidence type="ECO:0000259" key="21">
    <source>
        <dbReference type="PROSITE" id="PS50053"/>
    </source>
</evidence>
<dbReference type="GeneTree" id="ENSGT00390000008296"/>
<reference evidence="25" key="1">
    <citation type="submission" date="2012-01" db="EMBL/GenBank/DDBJ databases">
        <title>The Genome Sequence of Oreochromis niloticus (Nile Tilapia).</title>
        <authorList>
            <consortium name="Broad Institute Genome Assembly Team"/>
            <consortium name="Broad Institute Sequencing Platform"/>
            <person name="Di Palma F."/>
            <person name="Johnson J."/>
            <person name="Lander E.S."/>
            <person name="Lindblad-Toh K."/>
        </authorList>
    </citation>
    <scope>NUCLEOTIDE SEQUENCE [LARGE SCALE GENOMIC DNA]</scope>
</reference>
<dbReference type="InterPro" id="IPR011011">
    <property type="entry name" value="Znf_FYVE_PHD"/>
</dbReference>
<evidence type="ECO:0000256" key="11">
    <source>
        <dbReference type="ARBA" id="ARBA00023015"/>
    </source>
</evidence>
<dbReference type="EC" id="2.3.2.27" evidence="18"/>
<evidence type="ECO:0000256" key="13">
    <source>
        <dbReference type="ARBA" id="ARBA00023163"/>
    </source>
</evidence>
<evidence type="ECO:0000256" key="1">
    <source>
        <dbReference type="ARBA" id="ARBA00000900"/>
    </source>
</evidence>
<dbReference type="PROSITE" id="PS50089">
    <property type="entry name" value="ZF_RING_2"/>
    <property type="match status" value="1"/>
</dbReference>
<comment type="pathway">
    <text evidence="2 18">Protein modification; protein ubiquitination.</text>
</comment>
<evidence type="ECO:0000256" key="7">
    <source>
        <dbReference type="ARBA" id="ARBA00022771"/>
    </source>
</evidence>
<evidence type="ECO:0000256" key="10">
    <source>
        <dbReference type="ARBA" id="ARBA00022853"/>
    </source>
</evidence>
<dbReference type="InterPro" id="IPR017907">
    <property type="entry name" value="Znf_RING_CS"/>
</dbReference>
<protein>
    <recommendedName>
        <fullName evidence="18">E3 ubiquitin-protein ligase UHRF</fullName>
        <ecNumber evidence="18">2.3.2.27</ecNumber>
    </recommendedName>
    <alternativeName>
        <fullName evidence="18">RING-type E3 ubiquitin transferase UHRF</fullName>
    </alternativeName>
    <alternativeName>
        <fullName evidence="18">Ubiquitin-like PHD and RING finger domain-containing protein</fullName>
    </alternativeName>
    <alternativeName>
        <fullName evidence="18">Ubiquitin-like-containing PHD and RING finger domains protein</fullName>
    </alternativeName>
</protein>
<reference evidence="24" key="2">
    <citation type="submission" date="2025-08" db="UniProtKB">
        <authorList>
            <consortium name="Ensembl"/>
        </authorList>
    </citation>
    <scope>IDENTIFICATION</scope>
</reference>
<reference evidence="24" key="3">
    <citation type="submission" date="2025-09" db="UniProtKB">
        <authorList>
            <consortium name="Ensembl"/>
        </authorList>
    </citation>
    <scope>IDENTIFICATION</scope>
</reference>
<dbReference type="GO" id="GO:0008270">
    <property type="term" value="F:zinc ion binding"/>
    <property type="evidence" value="ECO:0007669"/>
    <property type="project" value="UniProtKB-KW"/>
</dbReference>
<dbReference type="InterPro" id="IPR001965">
    <property type="entry name" value="Znf_PHD"/>
</dbReference>
<evidence type="ECO:0000259" key="20">
    <source>
        <dbReference type="PROSITE" id="PS50016"/>
    </source>
</evidence>
<name>A0A669DVB7_ORENI</name>
<dbReference type="GO" id="GO:0044027">
    <property type="term" value="P:negative regulation of gene expression via chromosomal CpG island methylation"/>
    <property type="evidence" value="ECO:0007669"/>
    <property type="project" value="TreeGrafter"/>
</dbReference>
<dbReference type="PROSITE" id="PS50016">
    <property type="entry name" value="ZF_PHD_2"/>
    <property type="match status" value="1"/>
</dbReference>
<dbReference type="FunFam" id="3.30.40.10:FF:000066">
    <property type="entry name" value="E3 ubiquitin-protein ligase UHRF2 isoform X1"/>
    <property type="match status" value="1"/>
</dbReference>
<dbReference type="Gene3D" id="2.30.280.10">
    <property type="entry name" value="SRA-YDG"/>
    <property type="match status" value="1"/>
</dbReference>
<dbReference type="PROSITE" id="PS50053">
    <property type="entry name" value="UBIQUITIN_2"/>
    <property type="match status" value="1"/>
</dbReference>
<evidence type="ECO:0000256" key="2">
    <source>
        <dbReference type="ARBA" id="ARBA00004906"/>
    </source>
</evidence>
<accession>A0A669DVB7</accession>
<evidence type="ECO:0000256" key="17">
    <source>
        <dbReference type="PROSITE-ProRule" id="PRU00358"/>
    </source>
</evidence>
<dbReference type="InterPro" id="IPR015947">
    <property type="entry name" value="PUA-like_sf"/>
</dbReference>
<dbReference type="InterPro" id="IPR019787">
    <property type="entry name" value="Znf_PHD-finger"/>
</dbReference>
<evidence type="ECO:0000256" key="5">
    <source>
        <dbReference type="ARBA" id="ARBA00022723"/>
    </source>
</evidence>
<dbReference type="Pfam" id="PF00240">
    <property type="entry name" value="ubiquitin"/>
    <property type="match status" value="1"/>
</dbReference>
<feature type="domain" description="PHD-type" evidence="20">
    <location>
        <begin position="360"/>
        <end position="411"/>
    </location>
</feature>
<dbReference type="FunCoup" id="A0A669DVB7">
    <property type="interactions" value="380"/>
</dbReference>
<dbReference type="SMART" id="SM00213">
    <property type="entry name" value="UBQ"/>
    <property type="match status" value="1"/>
</dbReference>
<dbReference type="UniPathway" id="UPA00143"/>
<dbReference type="AlphaFoldDB" id="A0A669DVB7"/>
<evidence type="ECO:0000256" key="12">
    <source>
        <dbReference type="ARBA" id="ARBA00023125"/>
    </source>
</evidence>
<keyword evidence="12 18" id="KW-0238">DNA-binding</keyword>
<keyword evidence="5 18" id="KW-0479">Metal-binding</keyword>
<dbReference type="FunFam" id="3.10.20.90:FF:000143">
    <property type="entry name" value="E3 ubiquitin-protein ligase UHRF1 isoform 1"/>
    <property type="match status" value="1"/>
</dbReference>
<dbReference type="InterPro" id="IPR036987">
    <property type="entry name" value="SRA-YDG_sf"/>
</dbReference>
<feature type="compositionally biased region" description="Polar residues" evidence="19">
    <location>
        <begin position="116"/>
        <end position="129"/>
    </location>
</feature>
<dbReference type="Ensembl" id="ENSONIT00000093149.1">
    <property type="protein sequence ID" value="ENSONIP00000064458.1"/>
    <property type="gene ID" value="ENSONIG00000012585.2"/>
</dbReference>
<keyword evidence="10" id="KW-0156">Chromatin regulator</keyword>
<evidence type="ECO:0000256" key="6">
    <source>
        <dbReference type="ARBA" id="ARBA00022737"/>
    </source>
</evidence>
<dbReference type="CDD" id="cd15616">
    <property type="entry name" value="PHD_UHRF1"/>
    <property type="match status" value="1"/>
</dbReference>
<dbReference type="FunFam" id="2.30.280.10:FF:000001">
    <property type="entry name" value="E3 ubiquitin-protein ligase UHRF1 isoform 1"/>
    <property type="match status" value="1"/>
</dbReference>
<dbReference type="FunFam" id="2.30.30.1150:FF:000001">
    <property type="entry name" value="E3 ubiquitin-protein ligase UHRF2 isoform X1"/>
    <property type="match status" value="1"/>
</dbReference>
<dbReference type="SMART" id="SM00249">
    <property type="entry name" value="PHD"/>
    <property type="match status" value="1"/>
</dbReference>
<dbReference type="SUPFAM" id="SSF57850">
    <property type="entry name" value="RING/U-box"/>
    <property type="match status" value="1"/>
</dbReference>
<dbReference type="Gene3D" id="3.30.40.10">
    <property type="entry name" value="Zinc/RING finger domain, C3HC4 (zinc finger)"/>
    <property type="match status" value="1"/>
</dbReference>
<feature type="domain" description="YDG" evidence="23">
    <location>
        <begin position="464"/>
        <end position="627"/>
    </location>
</feature>
<dbReference type="GO" id="GO:0042393">
    <property type="term" value="F:histone binding"/>
    <property type="evidence" value="ECO:0007669"/>
    <property type="project" value="UniProtKB-UniRule"/>
</dbReference>
<dbReference type="InterPro" id="IPR013083">
    <property type="entry name" value="Znf_RING/FYVE/PHD"/>
</dbReference>
<dbReference type="InterPro" id="IPR001841">
    <property type="entry name" value="Znf_RING"/>
</dbReference>
<dbReference type="PROSITE" id="PS51015">
    <property type="entry name" value="YDG"/>
    <property type="match status" value="1"/>
</dbReference>
<dbReference type="Proteomes" id="UP000005207">
    <property type="component" value="Linkage group LG15"/>
</dbReference>
<dbReference type="CDD" id="cd17122">
    <property type="entry name" value="Ubl_UHRF1"/>
    <property type="match status" value="1"/>
</dbReference>
<dbReference type="InterPro" id="IPR003105">
    <property type="entry name" value="SRA_YDG"/>
</dbReference>
<feature type="region of interest" description="Disordered" evidence="19">
    <location>
        <begin position="85"/>
        <end position="129"/>
    </location>
</feature>
<dbReference type="InterPro" id="IPR021991">
    <property type="entry name" value="TTD_dom"/>
</dbReference>
<organism evidence="24 25">
    <name type="scientific">Oreochromis niloticus</name>
    <name type="common">Nile tilapia</name>
    <name type="synonym">Tilapia nilotica</name>
    <dbReference type="NCBI Taxonomy" id="8128"/>
    <lineage>
        <taxon>Eukaryota</taxon>
        <taxon>Metazoa</taxon>
        <taxon>Chordata</taxon>
        <taxon>Craniata</taxon>
        <taxon>Vertebrata</taxon>
        <taxon>Euteleostomi</taxon>
        <taxon>Actinopterygii</taxon>
        <taxon>Neopterygii</taxon>
        <taxon>Teleostei</taxon>
        <taxon>Neoteleostei</taxon>
        <taxon>Acanthomorphata</taxon>
        <taxon>Ovalentaria</taxon>
        <taxon>Cichlomorphae</taxon>
        <taxon>Cichliformes</taxon>
        <taxon>Cichlidae</taxon>
        <taxon>African cichlids</taxon>
        <taxon>Pseudocrenilabrinae</taxon>
        <taxon>Oreochromini</taxon>
        <taxon>Oreochromis</taxon>
    </lineage>
</organism>